<accession>A0A9W6T4D7</accession>
<evidence type="ECO:0000313" key="3">
    <source>
        <dbReference type="Proteomes" id="UP001165120"/>
    </source>
</evidence>
<sequence>MNFKNDLYILDDENGQDSKDHNNYRDINITNLNTIEIPLFEKIVIPELTSKNYHNLKTFEKSKVSNSINLIKNYDFKFEFSKSEFNNRIISLNPDIIKLTTIDVSDSHDKNNVNSNINNKALSHSLNIIYEIYRENKRKRDELRENSTTESSWKKRKLELESKSSSSNSETPNQPANKKFTSSVDYFKSKYSEFNHQTGSNDKTDKDEKTISDKNGVMSLNENRIWVKYHEGFSNAVRKNITWNDLFS</sequence>
<protein>
    <submittedName>
        <fullName evidence="2">Unnamed protein product</fullName>
    </submittedName>
</protein>
<evidence type="ECO:0000313" key="2">
    <source>
        <dbReference type="EMBL" id="GME77484.1"/>
    </source>
</evidence>
<proteinExistence type="predicted"/>
<reference evidence="2" key="1">
    <citation type="submission" date="2023-04" db="EMBL/GenBank/DDBJ databases">
        <title>Candida boidinii NBRC 10035.</title>
        <authorList>
            <person name="Ichikawa N."/>
            <person name="Sato H."/>
            <person name="Tonouchi N."/>
        </authorList>
    </citation>
    <scope>NUCLEOTIDE SEQUENCE</scope>
    <source>
        <strain evidence="2">NBRC 10035</strain>
    </source>
</reference>
<feature type="region of interest" description="Disordered" evidence="1">
    <location>
        <begin position="140"/>
        <end position="180"/>
    </location>
</feature>
<dbReference type="EMBL" id="BSXN01002738">
    <property type="protein sequence ID" value="GME77484.1"/>
    <property type="molecule type" value="Genomic_DNA"/>
</dbReference>
<comment type="caution">
    <text evidence="2">The sequence shown here is derived from an EMBL/GenBank/DDBJ whole genome shotgun (WGS) entry which is preliminary data.</text>
</comment>
<name>A0A9W6T4D7_CANBO</name>
<organism evidence="2 3">
    <name type="scientific">Candida boidinii</name>
    <name type="common">Yeast</name>
    <dbReference type="NCBI Taxonomy" id="5477"/>
    <lineage>
        <taxon>Eukaryota</taxon>
        <taxon>Fungi</taxon>
        <taxon>Dikarya</taxon>
        <taxon>Ascomycota</taxon>
        <taxon>Saccharomycotina</taxon>
        <taxon>Pichiomycetes</taxon>
        <taxon>Pichiales</taxon>
        <taxon>Pichiaceae</taxon>
        <taxon>Ogataea</taxon>
        <taxon>Ogataea/Candida clade</taxon>
    </lineage>
</organism>
<gene>
    <name evidence="2" type="ORF">Cboi02_000554400</name>
</gene>
<dbReference type="Proteomes" id="UP001165120">
    <property type="component" value="Unassembled WGS sequence"/>
</dbReference>
<dbReference type="AlphaFoldDB" id="A0A9W6T4D7"/>
<keyword evidence="3" id="KW-1185">Reference proteome</keyword>
<feature type="compositionally biased region" description="Polar residues" evidence="1">
    <location>
        <begin position="171"/>
        <end position="180"/>
    </location>
</feature>
<evidence type="ECO:0000256" key="1">
    <source>
        <dbReference type="SAM" id="MobiDB-lite"/>
    </source>
</evidence>